<proteinExistence type="inferred from homology"/>
<dbReference type="PANTHER" id="PTHR43201:SF5">
    <property type="entry name" value="MEDIUM-CHAIN ACYL-COA LIGASE ACSF2, MITOCHONDRIAL"/>
    <property type="match status" value="1"/>
</dbReference>
<dbReference type="InterPro" id="IPR020845">
    <property type="entry name" value="AMP-binding_CS"/>
</dbReference>
<accession>A0AAV7X654</accession>
<evidence type="ECO:0000256" key="4">
    <source>
        <dbReference type="ARBA" id="ARBA00039009"/>
    </source>
</evidence>
<gene>
    <name evidence="11" type="ORF">ONE63_003058</name>
</gene>
<feature type="region of interest" description="Disordered" evidence="8">
    <location>
        <begin position="620"/>
        <end position="661"/>
    </location>
</feature>
<dbReference type="InterPro" id="IPR042099">
    <property type="entry name" value="ANL_N_sf"/>
</dbReference>
<comment type="caution">
    <text evidence="11">The sequence shown here is derived from an EMBL/GenBank/DDBJ whole genome shotgun (WGS) entry which is preliminary data.</text>
</comment>
<sequence length="721" mass="77007">MACRLLRVSAASRRALTGAARTPSATPCPRYLRCSTTWSAQSCGVGVGVGDGPGPRPGPSYWHNPGQQPLLHMTLGQLAGRAAREHADREAVVCMQEDVRLTFEELHRQTDRFAAGLAALGLQRGDRVAIWAGNSWRWVVAKLAVARAGMVSVDLNPQYREAELAHCLRLSRAAAVVAGDKNKGTSLYDILAGVVPELRGCADGRLRSRALPDLKAVVSLAPAPLPGALPWSAVVAAATDEAVRDVESSQGMTDPDSVACIQMSSGTTGKPKAILITHKGVVNNSYLIGKRLGLHKKVHSVCLQVPLFHAFGTVIAMMPALHYGAAMVLPAPAFSAQRSMRALLLEKCSVLMGTPTMYVDLVRVVQEEGASVSAEVAMIAGSPITPQLAKRMDAALGVQRICNGYGLSEVSALLFQGKEDDSLDCMAHTVGSVSEHTEVKVVDEHGATVPFGTSGELLTRGYMVMKGYYNDPDATAKALSDGWFRTGDKFVLMENGYGQIQGRIKDMVIRGGENIYPKEVEDVLADHPDILEAEVVGVPDDRLGEEVCACVRLKGGRPALTAAQLRDFCVGRMSDYKLPRYCLVLDDFPRTLSGKIQKYALRERCDAALRRGELDDGRRRTTGVRAAADKAAADKAAAGRGPGGRHHAAARRHALRPAPAGVKAAASVDPIRSVATATHRKSRPVAPGTALAGKSAPFKRVQKLLHESGLSAARRWPTCCP</sequence>
<evidence type="ECO:0000259" key="9">
    <source>
        <dbReference type="Pfam" id="PF00501"/>
    </source>
</evidence>
<feature type="domain" description="AMP-dependent synthetase/ligase" evidence="9">
    <location>
        <begin position="81"/>
        <end position="469"/>
    </location>
</feature>
<dbReference type="InterPro" id="IPR000873">
    <property type="entry name" value="AMP-dep_synth/lig_dom"/>
</dbReference>
<dbReference type="Pfam" id="PF13193">
    <property type="entry name" value="AMP-binding_C"/>
    <property type="match status" value="1"/>
</dbReference>
<comment type="catalytic activity">
    <reaction evidence="7">
        <text>a medium-chain fatty acid + ATP + CoA = a medium-chain fatty acyl-CoA + AMP + diphosphate</text>
        <dbReference type="Rhea" id="RHEA:48340"/>
        <dbReference type="ChEBI" id="CHEBI:30616"/>
        <dbReference type="ChEBI" id="CHEBI:33019"/>
        <dbReference type="ChEBI" id="CHEBI:57287"/>
        <dbReference type="ChEBI" id="CHEBI:59558"/>
        <dbReference type="ChEBI" id="CHEBI:90546"/>
        <dbReference type="ChEBI" id="CHEBI:456215"/>
        <dbReference type="EC" id="6.2.1.2"/>
    </reaction>
</comment>
<name>A0AAV7X654_9NEOP</name>
<evidence type="ECO:0000256" key="2">
    <source>
        <dbReference type="ARBA" id="ARBA00022598"/>
    </source>
</evidence>
<evidence type="ECO:0000256" key="6">
    <source>
        <dbReference type="ARBA" id="ARBA00047319"/>
    </source>
</evidence>
<dbReference type="SUPFAM" id="SSF56801">
    <property type="entry name" value="Acetyl-CoA synthetase-like"/>
    <property type="match status" value="1"/>
</dbReference>
<dbReference type="Gene3D" id="3.40.50.12780">
    <property type="entry name" value="N-terminal domain of ligase-like"/>
    <property type="match status" value="1"/>
</dbReference>
<evidence type="ECO:0000256" key="1">
    <source>
        <dbReference type="ARBA" id="ARBA00006432"/>
    </source>
</evidence>
<comment type="similarity">
    <text evidence="1">Belongs to the ATP-dependent AMP-binding enzyme family.</text>
</comment>
<dbReference type="Proteomes" id="UP001075354">
    <property type="component" value="Chromosome 13"/>
</dbReference>
<dbReference type="Gene3D" id="3.30.300.30">
    <property type="match status" value="1"/>
</dbReference>
<dbReference type="EC" id="6.2.1.2" evidence="4"/>
<evidence type="ECO:0000256" key="7">
    <source>
        <dbReference type="ARBA" id="ARBA00048277"/>
    </source>
</evidence>
<dbReference type="PANTHER" id="PTHR43201">
    <property type="entry name" value="ACYL-COA SYNTHETASE"/>
    <property type="match status" value="1"/>
</dbReference>
<evidence type="ECO:0000313" key="12">
    <source>
        <dbReference type="Proteomes" id="UP001075354"/>
    </source>
</evidence>
<dbReference type="InterPro" id="IPR025110">
    <property type="entry name" value="AMP-bd_C"/>
</dbReference>
<dbReference type="GO" id="GO:0031956">
    <property type="term" value="F:medium-chain fatty acid-CoA ligase activity"/>
    <property type="evidence" value="ECO:0007669"/>
    <property type="project" value="UniProtKB-EC"/>
</dbReference>
<comment type="function">
    <text evidence="3">Acyl-CoA synthases catalyze the initial reaction in fatty acid metabolism, by forming a thioester with CoA. Has some preference toward medium-chain substrates. Plays a role in adipocyte differentiation.</text>
</comment>
<keyword evidence="2" id="KW-0436">Ligase</keyword>
<evidence type="ECO:0000256" key="5">
    <source>
        <dbReference type="ARBA" id="ARBA00039638"/>
    </source>
</evidence>
<dbReference type="InterPro" id="IPR045851">
    <property type="entry name" value="AMP-bd_C_sf"/>
</dbReference>
<evidence type="ECO:0000259" key="10">
    <source>
        <dbReference type="Pfam" id="PF13193"/>
    </source>
</evidence>
<dbReference type="EMBL" id="JAPTSV010000013">
    <property type="protein sequence ID" value="KAJ1521383.1"/>
    <property type="molecule type" value="Genomic_DNA"/>
</dbReference>
<keyword evidence="12" id="KW-1185">Reference proteome</keyword>
<comment type="catalytic activity">
    <reaction evidence="6">
        <text>octanoate + ATP + CoA = octanoyl-CoA + AMP + diphosphate</text>
        <dbReference type="Rhea" id="RHEA:33631"/>
        <dbReference type="ChEBI" id="CHEBI:25646"/>
        <dbReference type="ChEBI" id="CHEBI:30616"/>
        <dbReference type="ChEBI" id="CHEBI:33019"/>
        <dbReference type="ChEBI" id="CHEBI:57287"/>
        <dbReference type="ChEBI" id="CHEBI:57386"/>
        <dbReference type="ChEBI" id="CHEBI:456215"/>
    </reaction>
</comment>
<protein>
    <recommendedName>
        <fullName evidence="5">Medium-chain acyl-CoA ligase ACSF2, mitochondrial</fullName>
        <ecNumber evidence="4">6.2.1.2</ecNumber>
    </recommendedName>
</protein>
<organism evidence="11 12">
    <name type="scientific">Megalurothrips usitatus</name>
    <name type="common">bean blossom thrips</name>
    <dbReference type="NCBI Taxonomy" id="439358"/>
    <lineage>
        <taxon>Eukaryota</taxon>
        <taxon>Metazoa</taxon>
        <taxon>Ecdysozoa</taxon>
        <taxon>Arthropoda</taxon>
        <taxon>Hexapoda</taxon>
        <taxon>Insecta</taxon>
        <taxon>Pterygota</taxon>
        <taxon>Neoptera</taxon>
        <taxon>Paraneoptera</taxon>
        <taxon>Thysanoptera</taxon>
        <taxon>Terebrantia</taxon>
        <taxon>Thripoidea</taxon>
        <taxon>Thripidae</taxon>
        <taxon>Megalurothrips</taxon>
    </lineage>
</organism>
<dbReference type="GO" id="GO:0006631">
    <property type="term" value="P:fatty acid metabolic process"/>
    <property type="evidence" value="ECO:0007669"/>
    <property type="project" value="TreeGrafter"/>
</dbReference>
<feature type="domain" description="AMP-binding enzyme C-terminal" evidence="10">
    <location>
        <begin position="519"/>
        <end position="595"/>
    </location>
</feature>
<evidence type="ECO:0000256" key="3">
    <source>
        <dbReference type="ARBA" id="ARBA00037247"/>
    </source>
</evidence>
<dbReference type="PROSITE" id="PS00455">
    <property type="entry name" value="AMP_BINDING"/>
    <property type="match status" value="1"/>
</dbReference>
<dbReference type="FunFam" id="3.30.300.30:FF:000008">
    <property type="entry name" value="2,3-dihydroxybenzoate-AMP ligase"/>
    <property type="match status" value="1"/>
</dbReference>
<reference evidence="11" key="1">
    <citation type="submission" date="2022-12" db="EMBL/GenBank/DDBJ databases">
        <title>Chromosome-level genome assembly of the bean flower thrips Megalurothrips usitatus.</title>
        <authorList>
            <person name="Ma L."/>
            <person name="Liu Q."/>
            <person name="Li H."/>
            <person name="Cai W."/>
        </authorList>
    </citation>
    <scope>NUCLEOTIDE SEQUENCE</scope>
    <source>
        <strain evidence="11">Cailab_2022a</strain>
    </source>
</reference>
<dbReference type="AlphaFoldDB" id="A0AAV7X654"/>
<evidence type="ECO:0000313" key="11">
    <source>
        <dbReference type="EMBL" id="KAJ1521383.1"/>
    </source>
</evidence>
<dbReference type="Pfam" id="PF00501">
    <property type="entry name" value="AMP-binding"/>
    <property type="match status" value="1"/>
</dbReference>
<evidence type="ECO:0000256" key="8">
    <source>
        <dbReference type="SAM" id="MobiDB-lite"/>
    </source>
</evidence>
<feature type="compositionally biased region" description="Basic residues" evidence="8">
    <location>
        <begin position="643"/>
        <end position="655"/>
    </location>
</feature>